<organism evidence="2 3">
    <name type="scientific">candidate division CSSED10-310 bacterium</name>
    <dbReference type="NCBI Taxonomy" id="2855610"/>
    <lineage>
        <taxon>Bacteria</taxon>
        <taxon>Bacteria division CSSED10-310</taxon>
    </lineage>
</organism>
<feature type="region of interest" description="Disordered" evidence="1">
    <location>
        <begin position="1"/>
        <end position="22"/>
    </location>
</feature>
<protein>
    <submittedName>
        <fullName evidence="2">Uncharacterized protein</fullName>
    </submittedName>
</protein>
<dbReference type="EMBL" id="JBHPBY010000022">
    <property type="protein sequence ID" value="MFC1849131.1"/>
    <property type="molecule type" value="Genomic_DNA"/>
</dbReference>
<accession>A0ABV6YSG1</accession>
<comment type="caution">
    <text evidence="2">The sequence shown here is derived from an EMBL/GenBank/DDBJ whole genome shotgun (WGS) entry which is preliminary data.</text>
</comment>
<proteinExistence type="predicted"/>
<sequence>MTEDKREQKKSPPEVKKYYSKPRITHTEPLVAAAAVCTDGGKDPGSCDITYS</sequence>
<reference evidence="2 3" key="1">
    <citation type="submission" date="2024-09" db="EMBL/GenBank/DDBJ databases">
        <title>Laminarin stimulates single cell rates of sulfate reduction while oxygen inhibits transcriptomic activity in coastal marine sediment.</title>
        <authorList>
            <person name="Lindsay M."/>
            <person name="Orcutt B."/>
            <person name="Emerson D."/>
            <person name="Stepanauskas R."/>
            <person name="D'Angelo T."/>
        </authorList>
    </citation>
    <scope>NUCLEOTIDE SEQUENCE [LARGE SCALE GENOMIC DNA]</scope>
    <source>
        <strain evidence="2">SAG AM-311-K15</strain>
    </source>
</reference>
<name>A0ABV6YSG1_UNCC1</name>
<evidence type="ECO:0000256" key="1">
    <source>
        <dbReference type="SAM" id="MobiDB-lite"/>
    </source>
</evidence>
<evidence type="ECO:0000313" key="2">
    <source>
        <dbReference type="EMBL" id="MFC1849131.1"/>
    </source>
</evidence>
<feature type="compositionally biased region" description="Basic and acidic residues" evidence="1">
    <location>
        <begin position="1"/>
        <end position="17"/>
    </location>
</feature>
<keyword evidence="3" id="KW-1185">Reference proteome</keyword>
<dbReference type="Proteomes" id="UP001594351">
    <property type="component" value="Unassembled WGS sequence"/>
</dbReference>
<evidence type="ECO:0000313" key="3">
    <source>
        <dbReference type="Proteomes" id="UP001594351"/>
    </source>
</evidence>
<gene>
    <name evidence="2" type="ORF">ACFL27_02880</name>
</gene>